<accession>A0A8S4GAU8</accession>
<sequence length="133" mass="15011">MESSSHGRVQRLATPEFRIIEALQYLHYTCRQIHRNICPQAIIVNKRGTWKLFGLEFYENIIGPDPTEMMAVTPWSMKVAKVAQPNLDYQAPEIQTNAHCNILSDMFSLGLVICACSTMASRSYKPATTPCCT</sequence>
<dbReference type="Gene3D" id="1.10.510.10">
    <property type="entry name" value="Transferase(Phosphotransferase) domain 1"/>
    <property type="match status" value="1"/>
</dbReference>
<dbReference type="PANTHER" id="PTHR12984:SF16">
    <property type="entry name" value="BLACK MATCH, ISOFORM H"/>
    <property type="match status" value="1"/>
</dbReference>
<dbReference type="GO" id="GO:0005524">
    <property type="term" value="F:ATP binding"/>
    <property type="evidence" value="ECO:0007669"/>
    <property type="project" value="InterPro"/>
</dbReference>
<keyword evidence="4" id="KW-1185">Reference proteome</keyword>
<comment type="similarity">
    <text evidence="1">Belongs to the protein kinase superfamily.</text>
</comment>
<proteinExistence type="inferred from homology"/>
<gene>
    <name evidence="3" type="ORF">PLXY2_LOCUS15734</name>
</gene>
<name>A0A8S4GAU8_PLUXY</name>
<protein>
    <submittedName>
        <fullName evidence="3">(diamondback moth) hypothetical protein</fullName>
    </submittedName>
</protein>
<evidence type="ECO:0000256" key="1">
    <source>
        <dbReference type="ARBA" id="ARBA00038349"/>
    </source>
</evidence>
<feature type="domain" description="Protein kinase" evidence="2">
    <location>
        <begin position="1"/>
        <end position="133"/>
    </location>
</feature>
<evidence type="ECO:0000313" key="3">
    <source>
        <dbReference type="EMBL" id="CAG9137480.1"/>
    </source>
</evidence>
<dbReference type="PROSITE" id="PS50011">
    <property type="entry name" value="PROTEIN_KINASE_DOM"/>
    <property type="match status" value="1"/>
</dbReference>
<evidence type="ECO:0000313" key="4">
    <source>
        <dbReference type="Proteomes" id="UP000653454"/>
    </source>
</evidence>
<dbReference type="Proteomes" id="UP000653454">
    <property type="component" value="Unassembled WGS sequence"/>
</dbReference>
<organism evidence="3 4">
    <name type="scientific">Plutella xylostella</name>
    <name type="common">Diamondback moth</name>
    <name type="synonym">Plutella maculipennis</name>
    <dbReference type="NCBI Taxonomy" id="51655"/>
    <lineage>
        <taxon>Eukaryota</taxon>
        <taxon>Metazoa</taxon>
        <taxon>Ecdysozoa</taxon>
        <taxon>Arthropoda</taxon>
        <taxon>Hexapoda</taxon>
        <taxon>Insecta</taxon>
        <taxon>Pterygota</taxon>
        <taxon>Neoptera</taxon>
        <taxon>Endopterygota</taxon>
        <taxon>Lepidoptera</taxon>
        <taxon>Glossata</taxon>
        <taxon>Ditrysia</taxon>
        <taxon>Yponomeutoidea</taxon>
        <taxon>Plutellidae</taxon>
        <taxon>Plutella</taxon>
    </lineage>
</organism>
<evidence type="ECO:0000259" key="2">
    <source>
        <dbReference type="PROSITE" id="PS50011"/>
    </source>
</evidence>
<dbReference type="GO" id="GO:0004672">
    <property type="term" value="F:protein kinase activity"/>
    <property type="evidence" value="ECO:0007669"/>
    <property type="project" value="InterPro"/>
</dbReference>
<dbReference type="PANTHER" id="PTHR12984">
    <property type="entry name" value="SCY1-RELATED S/T PROTEIN KINASE-LIKE"/>
    <property type="match status" value="1"/>
</dbReference>
<reference evidence="3" key="1">
    <citation type="submission" date="2020-11" db="EMBL/GenBank/DDBJ databases">
        <authorList>
            <person name="Whiteford S."/>
        </authorList>
    </citation>
    <scope>NUCLEOTIDE SEQUENCE</scope>
</reference>
<comment type="caution">
    <text evidence="3">The sequence shown here is derived from an EMBL/GenBank/DDBJ whole genome shotgun (WGS) entry which is preliminary data.</text>
</comment>
<dbReference type="AlphaFoldDB" id="A0A8S4GAU8"/>
<dbReference type="InterPro" id="IPR011009">
    <property type="entry name" value="Kinase-like_dom_sf"/>
</dbReference>
<dbReference type="InterPro" id="IPR051177">
    <property type="entry name" value="CIK-Related_Protein"/>
</dbReference>
<dbReference type="InterPro" id="IPR000719">
    <property type="entry name" value="Prot_kinase_dom"/>
</dbReference>
<dbReference type="EMBL" id="CAJHNJ030000251">
    <property type="protein sequence ID" value="CAG9137480.1"/>
    <property type="molecule type" value="Genomic_DNA"/>
</dbReference>
<dbReference type="SUPFAM" id="SSF56112">
    <property type="entry name" value="Protein kinase-like (PK-like)"/>
    <property type="match status" value="1"/>
</dbReference>